<feature type="binding site" evidence="17">
    <location>
        <position position="23"/>
    </location>
    <ligand>
        <name>UDP-N-acetyl-alpha-D-glucosamine</name>
        <dbReference type="ChEBI" id="CHEBI:57705"/>
    </ligand>
</feature>
<keyword evidence="7 17" id="KW-0677">Repeat</keyword>
<evidence type="ECO:0000256" key="12">
    <source>
        <dbReference type="ARBA" id="ARBA00023315"/>
    </source>
</evidence>
<dbReference type="GO" id="GO:0000902">
    <property type="term" value="P:cell morphogenesis"/>
    <property type="evidence" value="ECO:0007669"/>
    <property type="project" value="UniProtKB-UniRule"/>
</dbReference>
<evidence type="ECO:0000256" key="11">
    <source>
        <dbReference type="ARBA" id="ARBA00023268"/>
    </source>
</evidence>
<comment type="pathway">
    <text evidence="17">Bacterial outer membrane biogenesis; LPS lipid A biosynthesis.</text>
</comment>
<evidence type="ECO:0000256" key="6">
    <source>
        <dbReference type="ARBA" id="ARBA00022723"/>
    </source>
</evidence>
<protein>
    <recommendedName>
        <fullName evidence="17">Bifunctional protein GlmU</fullName>
    </recommendedName>
    <domain>
        <recommendedName>
            <fullName evidence="17">UDP-N-acetylglucosamine pyrophosphorylase</fullName>
            <ecNumber evidence="17">2.7.7.23</ecNumber>
        </recommendedName>
        <alternativeName>
            <fullName evidence="17">N-acetylglucosamine-1-phosphate uridyltransferase</fullName>
        </alternativeName>
    </domain>
    <domain>
        <recommendedName>
            <fullName evidence="17">Glucosamine-1-phosphate N-acetyltransferase</fullName>
            <ecNumber evidence="17">2.3.1.157</ecNumber>
        </recommendedName>
    </domain>
</protein>
<evidence type="ECO:0000313" key="20">
    <source>
        <dbReference type="EMBL" id="MBB4661733.1"/>
    </source>
</evidence>
<feature type="active site" description="Proton acceptor" evidence="17">
    <location>
        <position position="364"/>
    </location>
</feature>
<dbReference type="GO" id="GO:0071555">
    <property type="term" value="P:cell wall organization"/>
    <property type="evidence" value="ECO:0007669"/>
    <property type="project" value="UniProtKB-KW"/>
</dbReference>
<evidence type="ECO:0000256" key="8">
    <source>
        <dbReference type="ARBA" id="ARBA00022842"/>
    </source>
</evidence>
<dbReference type="EC" id="2.3.1.157" evidence="17"/>
<keyword evidence="3 17" id="KW-0963">Cytoplasm</keyword>
<comment type="subunit">
    <text evidence="17">Homotrimer.</text>
</comment>
<comment type="catalytic activity">
    <reaction evidence="15 17">
        <text>N-acetyl-alpha-D-glucosamine 1-phosphate + UTP + H(+) = UDP-N-acetyl-alpha-D-glucosamine + diphosphate</text>
        <dbReference type="Rhea" id="RHEA:13509"/>
        <dbReference type="ChEBI" id="CHEBI:15378"/>
        <dbReference type="ChEBI" id="CHEBI:33019"/>
        <dbReference type="ChEBI" id="CHEBI:46398"/>
        <dbReference type="ChEBI" id="CHEBI:57705"/>
        <dbReference type="ChEBI" id="CHEBI:57776"/>
        <dbReference type="EC" id="2.7.7.23"/>
    </reaction>
</comment>
<dbReference type="GO" id="GO:0009245">
    <property type="term" value="P:lipid A biosynthetic process"/>
    <property type="evidence" value="ECO:0007669"/>
    <property type="project" value="UniProtKB-UniRule"/>
</dbReference>
<comment type="caution">
    <text evidence="20">The sequence shown here is derived from an EMBL/GenBank/DDBJ whole genome shotgun (WGS) entry which is preliminary data.</text>
</comment>
<evidence type="ECO:0000256" key="2">
    <source>
        <dbReference type="ARBA" id="ARBA00007947"/>
    </source>
</evidence>
<dbReference type="GO" id="GO:0009252">
    <property type="term" value="P:peptidoglycan biosynthetic process"/>
    <property type="evidence" value="ECO:0007669"/>
    <property type="project" value="UniProtKB-UniRule"/>
</dbReference>
<evidence type="ECO:0000256" key="15">
    <source>
        <dbReference type="ARBA" id="ARBA00048493"/>
    </source>
</evidence>
<feature type="region of interest" description="N-acetyltransferase" evidence="17">
    <location>
        <begin position="253"/>
        <end position="467"/>
    </location>
</feature>
<feature type="region of interest" description="Disordered" evidence="18">
    <location>
        <begin position="448"/>
        <end position="467"/>
    </location>
</feature>
<keyword evidence="21" id="KW-1185">Reference proteome</keyword>
<dbReference type="GO" id="GO:0008360">
    <property type="term" value="P:regulation of cell shape"/>
    <property type="evidence" value="ECO:0007669"/>
    <property type="project" value="UniProtKB-KW"/>
</dbReference>
<keyword evidence="6 17" id="KW-0479">Metal-binding</keyword>
<proteinExistence type="inferred from homology"/>
<feature type="binding site" evidence="17">
    <location>
        <position position="352"/>
    </location>
    <ligand>
        <name>UDP-N-acetyl-alpha-D-glucosamine</name>
        <dbReference type="ChEBI" id="CHEBI:57705"/>
    </ligand>
</feature>
<feature type="binding site" evidence="17">
    <location>
        <position position="101"/>
    </location>
    <ligand>
        <name>Mg(2+)</name>
        <dbReference type="ChEBI" id="CHEBI:18420"/>
    </ligand>
</feature>
<evidence type="ECO:0000256" key="18">
    <source>
        <dbReference type="SAM" id="MobiDB-lite"/>
    </source>
</evidence>
<gene>
    <name evidence="17" type="primary">glmU</name>
    <name evidence="20" type="ORF">BDZ31_001306</name>
</gene>
<feature type="binding site" evidence="17">
    <location>
        <position position="153"/>
    </location>
    <ligand>
        <name>UDP-N-acetyl-alpha-D-glucosamine</name>
        <dbReference type="ChEBI" id="CHEBI:57705"/>
    </ligand>
</feature>
<dbReference type="UniPathway" id="UPA00973"/>
<keyword evidence="8 17" id="KW-0460">Magnesium</keyword>
<dbReference type="InterPro" id="IPR005882">
    <property type="entry name" value="Bifunctional_GlmU"/>
</dbReference>
<dbReference type="GO" id="GO:0016020">
    <property type="term" value="C:membrane"/>
    <property type="evidence" value="ECO:0007669"/>
    <property type="project" value="GOC"/>
</dbReference>
<evidence type="ECO:0000256" key="9">
    <source>
        <dbReference type="ARBA" id="ARBA00022960"/>
    </source>
</evidence>
<dbReference type="SUPFAM" id="SSF53448">
    <property type="entry name" value="Nucleotide-diphospho-sugar transferases"/>
    <property type="match status" value="1"/>
</dbReference>
<feature type="binding site" evidence="17">
    <location>
        <position position="378"/>
    </location>
    <ligand>
        <name>UDP-N-acetyl-alpha-D-glucosamine</name>
        <dbReference type="ChEBI" id="CHEBI:57705"/>
    </ligand>
</feature>
<evidence type="ECO:0000256" key="3">
    <source>
        <dbReference type="ARBA" id="ARBA00022490"/>
    </source>
</evidence>
<dbReference type="Proteomes" id="UP000585272">
    <property type="component" value="Unassembled WGS sequence"/>
</dbReference>
<evidence type="ECO:0000256" key="10">
    <source>
        <dbReference type="ARBA" id="ARBA00022984"/>
    </source>
</evidence>
<dbReference type="EC" id="2.7.7.23" evidence="17"/>
<feature type="binding site" evidence="17">
    <location>
        <position position="381"/>
    </location>
    <ligand>
        <name>acetyl-CoA</name>
        <dbReference type="ChEBI" id="CHEBI:57288"/>
    </ligand>
</feature>
<dbReference type="GO" id="GO:0003977">
    <property type="term" value="F:UDP-N-acetylglucosamine diphosphorylase activity"/>
    <property type="evidence" value="ECO:0007669"/>
    <property type="project" value="UniProtKB-UniRule"/>
</dbReference>
<feature type="binding site" evidence="17">
    <location>
        <begin position="77"/>
        <end position="78"/>
    </location>
    <ligand>
        <name>UDP-N-acetyl-alpha-D-glucosamine</name>
        <dbReference type="ChEBI" id="CHEBI:57705"/>
    </ligand>
</feature>
<dbReference type="UniPathway" id="UPA00113">
    <property type="reaction ID" value="UER00532"/>
</dbReference>
<dbReference type="NCBIfam" id="TIGR01173">
    <property type="entry name" value="glmU"/>
    <property type="match status" value="1"/>
</dbReference>
<feature type="binding site" evidence="17">
    <location>
        <position position="441"/>
    </location>
    <ligand>
        <name>acetyl-CoA</name>
        <dbReference type="ChEBI" id="CHEBI:57288"/>
    </ligand>
</feature>
<feature type="domain" description="MobA-like NTP transferase" evidence="19">
    <location>
        <begin position="6"/>
        <end position="128"/>
    </location>
</feature>
<accession>A0A840IBY5</accession>
<feature type="binding site" evidence="17">
    <location>
        <begin position="387"/>
        <end position="388"/>
    </location>
    <ligand>
        <name>acetyl-CoA</name>
        <dbReference type="ChEBI" id="CHEBI:57288"/>
    </ligand>
</feature>
<evidence type="ECO:0000313" key="21">
    <source>
        <dbReference type="Proteomes" id="UP000585272"/>
    </source>
</evidence>
<comment type="pathway">
    <text evidence="17">Nucleotide-sugar biosynthesis; UDP-N-acetyl-alpha-D-glucosamine biosynthesis; N-acetyl-alpha-D-glucosamine 1-phosphate from alpha-D-glucosamine 6-phosphate (route II): step 2/2.</text>
</comment>
<dbReference type="InterPro" id="IPR038009">
    <property type="entry name" value="GlmU_C_LbH"/>
</dbReference>
<keyword evidence="4 17" id="KW-0808">Transferase</keyword>
<feature type="binding site" evidence="17">
    <location>
        <position position="171"/>
    </location>
    <ligand>
        <name>UDP-N-acetyl-alpha-D-glucosamine</name>
        <dbReference type="ChEBI" id="CHEBI:57705"/>
    </ligand>
</feature>
<dbReference type="Pfam" id="PF12804">
    <property type="entry name" value="NTP_transf_3"/>
    <property type="match status" value="1"/>
</dbReference>
<keyword evidence="11 17" id="KW-0511">Multifunctional enzyme</keyword>
<keyword evidence="5 17" id="KW-0548">Nucleotidyltransferase</keyword>
<organism evidence="20 21">
    <name type="scientific">Conexibacter arvalis</name>
    <dbReference type="NCBI Taxonomy" id="912552"/>
    <lineage>
        <taxon>Bacteria</taxon>
        <taxon>Bacillati</taxon>
        <taxon>Actinomycetota</taxon>
        <taxon>Thermoleophilia</taxon>
        <taxon>Solirubrobacterales</taxon>
        <taxon>Conexibacteraceae</taxon>
        <taxon>Conexibacter</taxon>
    </lineage>
</organism>
<feature type="binding site" evidence="17">
    <location>
        <position position="334"/>
    </location>
    <ligand>
        <name>UDP-N-acetyl-alpha-D-glucosamine</name>
        <dbReference type="ChEBI" id="CHEBI:57705"/>
    </ligand>
</feature>
<dbReference type="InterPro" id="IPR050065">
    <property type="entry name" value="GlmU-like"/>
</dbReference>
<evidence type="ECO:0000256" key="7">
    <source>
        <dbReference type="ARBA" id="ARBA00022737"/>
    </source>
</evidence>
<feature type="region of interest" description="Linker" evidence="17">
    <location>
        <begin position="232"/>
        <end position="252"/>
    </location>
</feature>
<dbReference type="RefSeq" id="WP_183340147.1">
    <property type="nucleotide sequence ID" value="NZ_JACHNU010000001.1"/>
</dbReference>
<name>A0A840IBY5_9ACTN</name>
<evidence type="ECO:0000256" key="5">
    <source>
        <dbReference type="ARBA" id="ARBA00022695"/>
    </source>
</evidence>
<feature type="binding site" evidence="17">
    <location>
        <position position="367"/>
    </location>
    <ligand>
        <name>UDP-N-acetyl-alpha-D-glucosamine</name>
        <dbReference type="ChEBI" id="CHEBI:57705"/>
    </ligand>
</feature>
<dbReference type="HAMAP" id="MF_01631">
    <property type="entry name" value="GlmU"/>
    <property type="match status" value="1"/>
</dbReference>
<dbReference type="Gene3D" id="2.160.10.10">
    <property type="entry name" value="Hexapeptide repeat proteins"/>
    <property type="match status" value="1"/>
</dbReference>
<dbReference type="CDD" id="cd02540">
    <property type="entry name" value="GT2_GlmU_N_bac"/>
    <property type="match status" value="1"/>
</dbReference>
<dbReference type="CDD" id="cd03353">
    <property type="entry name" value="LbH_GlmU_C"/>
    <property type="match status" value="1"/>
</dbReference>
<comment type="similarity">
    <text evidence="1 17">In the C-terminal section; belongs to the transferase hexapeptide repeat family.</text>
</comment>
<feature type="region of interest" description="Pyrophosphorylase" evidence="17">
    <location>
        <begin position="1"/>
        <end position="231"/>
    </location>
</feature>
<comment type="catalytic activity">
    <reaction evidence="14 17">
        <text>alpha-D-glucosamine 1-phosphate + acetyl-CoA = N-acetyl-alpha-D-glucosamine 1-phosphate + CoA + H(+)</text>
        <dbReference type="Rhea" id="RHEA:13725"/>
        <dbReference type="ChEBI" id="CHEBI:15378"/>
        <dbReference type="ChEBI" id="CHEBI:57287"/>
        <dbReference type="ChEBI" id="CHEBI:57288"/>
        <dbReference type="ChEBI" id="CHEBI:57776"/>
        <dbReference type="ChEBI" id="CHEBI:58516"/>
        <dbReference type="EC" id="2.3.1.157"/>
    </reaction>
</comment>
<dbReference type="GO" id="GO:0005737">
    <property type="term" value="C:cytoplasm"/>
    <property type="evidence" value="ECO:0007669"/>
    <property type="project" value="UniProtKB-SubCell"/>
</dbReference>
<dbReference type="SUPFAM" id="SSF51161">
    <property type="entry name" value="Trimeric LpxA-like enzymes"/>
    <property type="match status" value="1"/>
</dbReference>
<keyword evidence="9 17" id="KW-0133">Cell shape</keyword>
<dbReference type="GO" id="GO:0000287">
    <property type="term" value="F:magnesium ion binding"/>
    <property type="evidence" value="ECO:0007669"/>
    <property type="project" value="UniProtKB-UniRule"/>
</dbReference>
<dbReference type="AlphaFoldDB" id="A0A840IBY5"/>
<dbReference type="PANTHER" id="PTHR43584:SF3">
    <property type="entry name" value="BIFUNCTIONAL PROTEIN GLMU"/>
    <property type="match status" value="1"/>
</dbReference>
<evidence type="ECO:0000259" key="19">
    <source>
        <dbReference type="Pfam" id="PF12804"/>
    </source>
</evidence>
<feature type="binding site" evidence="17">
    <location>
        <position position="424"/>
    </location>
    <ligand>
        <name>acetyl-CoA</name>
        <dbReference type="ChEBI" id="CHEBI:57288"/>
    </ligand>
</feature>
<comment type="caution">
    <text evidence="17">Lacks conserved residue(s) required for the propagation of feature annotation.</text>
</comment>
<evidence type="ECO:0000256" key="13">
    <source>
        <dbReference type="ARBA" id="ARBA00023316"/>
    </source>
</evidence>
<dbReference type="InterPro" id="IPR029044">
    <property type="entry name" value="Nucleotide-diphossugar_trans"/>
</dbReference>
<dbReference type="EMBL" id="JACHNU010000001">
    <property type="protein sequence ID" value="MBB4661733.1"/>
    <property type="molecule type" value="Genomic_DNA"/>
</dbReference>
<evidence type="ECO:0000256" key="14">
    <source>
        <dbReference type="ARBA" id="ARBA00048247"/>
    </source>
</evidence>
<keyword evidence="12 17" id="KW-0012">Acyltransferase</keyword>
<comment type="function">
    <text evidence="16 17">Catalyzes the last two sequential reactions in the de novo biosynthetic pathway for UDP-N-acetylglucosamine (UDP-GlcNAc). The C-terminal domain catalyzes the transfer of acetyl group from acetyl coenzyme A to glucosamine-1-phosphate (GlcN-1-P) to produce N-acetylglucosamine-1-phosphate (GlcNAc-1-P), which is converted into UDP-GlcNAc by the transfer of uridine 5-monophosphate (from uridine 5-triphosphate), a reaction catalyzed by the N-terminal domain.</text>
</comment>
<comment type="cofactor">
    <cofactor evidence="17">
        <name>Mg(2+)</name>
        <dbReference type="ChEBI" id="CHEBI:18420"/>
    </cofactor>
    <text evidence="17">Binds 1 Mg(2+) ion per subunit.</text>
</comment>
<feature type="binding site" evidence="17">
    <location>
        <begin position="9"/>
        <end position="12"/>
    </location>
    <ligand>
        <name>UDP-N-acetyl-alpha-D-glucosamine</name>
        <dbReference type="ChEBI" id="CHEBI:57705"/>
    </ligand>
</feature>
<keyword evidence="10 17" id="KW-0573">Peptidoglycan synthesis</keyword>
<evidence type="ECO:0000256" key="16">
    <source>
        <dbReference type="ARBA" id="ARBA00049628"/>
    </source>
</evidence>
<comment type="pathway">
    <text evidence="17">Nucleotide-sugar biosynthesis; UDP-N-acetyl-alpha-D-glucosamine biosynthesis; UDP-N-acetyl-alpha-D-glucosamine from N-acetyl-alpha-D-glucosamine 1-phosphate: step 1/1.</text>
</comment>
<feature type="binding site" evidence="17">
    <location>
        <position position="229"/>
    </location>
    <ligand>
        <name>UDP-N-acetyl-alpha-D-glucosamine</name>
        <dbReference type="ChEBI" id="CHEBI:57705"/>
    </ligand>
</feature>
<feature type="binding site" evidence="17">
    <location>
        <position position="72"/>
    </location>
    <ligand>
        <name>UDP-N-acetyl-alpha-D-glucosamine</name>
        <dbReference type="ChEBI" id="CHEBI:57705"/>
    </ligand>
</feature>
<dbReference type="GO" id="GO:0019134">
    <property type="term" value="F:glucosamine-1-phosphate N-acetyltransferase activity"/>
    <property type="evidence" value="ECO:0007669"/>
    <property type="project" value="UniProtKB-UniRule"/>
</dbReference>
<evidence type="ECO:0000256" key="4">
    <source>
        <dbReference type="ARBA" id="ARBA00022679"/>
    </source>
</evidence>
<feature type="binding site" evidence="17">
    <location>
        <position position="229"/>
    </location>
    <ligand>
        <name>Mg(2+)</name>
        <dbReference type="ChEBI" id="CHEBI:18420"/>
    </ligand>
</feature>
<evidence type="ECO:0000256" key="17">
    <source>
        <dbReference type="HAMAP-Rule" id="MF_01631"/>
    </source>
</evidence>
<keyword evidence="13 17" id="KW-0961">Cell wall biogenesis/degradation</keyword>
<dbReference type="InterPro" id="IPR011004">
    <property type="entry name" value="Trimer_LpxA-like_sf"/>
</dbReference>
<evidence type="ECO:0000256" key="1">
    <source>
        <dbReference type="ARBA" id="ARBA00007707"/>
    </source>
</evidence>
<dbReference type="Gene3D" id="3.90.550.10">
    <property type="entry name" value="Spore Coat Polysaccharide Biosynthesis Protein SpsA, Chain A"/>
    <property type="match status" value="1"/>
</dbReference>
<sequence length="467" mass="48144">MTAPVVVILAAGQGTRMRSATPKLLHPLCGRPLLAWTVDAARAAGAAKVVVVGGPDRALAPGLPEEVVLAVQQEPRGTADAVLAAAGEIDRAAPVVVLNGDVPLVTGETLRELVAAHERAGAAATMLTTVLPDPSGYGRVVRGADGAVERVVETKKPGDATPQELEIREINGGVYAFAGGDLLDALGEVGCDNAQGELYLPDVLPILRARGRTVAAHLVDDPAIALGVNDRGDLARVRAEAQRRIHARLMAAGVTIVDPGSTVIDAGVEIGADTVVEPFCTLHGATRVGGGCRIGPQTTLIDTTLGDGVTVPHSYLTSATVHDGGSVGPYAYLRPGALLREGAKVGTFVEVKNSDVGAGTKVPHLSYIGDADIGPGSNLGAGTITANYDGARKHRTVIGARVKGGVDTAFVAPVTVGDDAWTAAGSVITQDVPDGALGIARSRQHTVERYNERKSNKEIEEQWPRKS</sequence>
<comment type="subcellular location">
    <subcellularLocation>
        <location evidence="17">Cytoplasm</location>
    </subcellularLocation>
</comment>
<dbReference type="InterPro" id="IPR025877">
    <property type="entry name" value="MobA-like_NTP_Trfase"/>
</dbReference>
<feature type="binding site" evidence="17">
    <location>
        <position position="138"/>
    </location>
    <ligand>
        <name>UDP-N-acetyl-alpha-D-glucosamine</name>
        <dbReference type="ChEBI" id="CHEBI:57705"/>
    </ligand>
</feature>
<reference evidence="20 21" key="1">
    <citation type="submission" date="2020-08" db="EMBL/GenBank/DDBJ databases">
        <title>Genomic Encyclopedia of Archaeal and Bacterial Type Strains, Phase II (KMG-II): from individual species to whole genera.</title>
        <authorList>
            <person name="Goeker M."/>
        </authorList>
    </citation>
    <scope>NUCLEOTIDE SEQUENCE [LARGE SCALE GENOMIC DNA]</scope>
    <source>
        <strain evidence="20 21">DSM 23288</strain>
    </source>
</reference>
<comment type="similarity">
    <text evidence="2 17">In the N-terminal section; belongs to the N-acetylglucosamine-1-phosphate uridyltransferase family.</text>
</comment>
<dbReference type="PANTHER" id="PTHR43584">
    <property type="entry name" value="NUCLEOTIDYL TRANSFERASE"/>
    <property type="match status" value="1"/>
</dbReference>
<dbReference type="GO" id="GO:0006048">
    <property type="term" value="P:UDP-N-acetylglucosamine biosynthetic process"/>
    <property type="evidence" value="ECO:0007669"/>
    <property type="project" value="UniProtKB-UniPathway"/>
</dbReference>